<feature type="binding site" evidence="11">
    <location>
        <position position="332"/>
    </location>
    <ligand>
        <name>ATP</name>
        <dbReference type="ChEBI" id="CHEBI:30616"/>
    </ligand>
</feature>
<dbReference type="PANTHER" id="PTHR39559:SF1">
    <property type="entry name" value="ISOCITRATE DEHYDROGENASE KINASE_PHOSPHATASE"/>
    <property type="match status" value="1"/>
</dbReference>
<keyword evidence="7 11" id="KW-0418">Kinase</keyword>
<keyword evidence="2 11" id="KW-0963">Cytoplasm</keyword>
<feature type="domain" description="Isocitrate dehydrogenase kinase/phosphatase (AceK) regulatory" evidence="13">
    <location>
        <begin position="10"/>
        <end position="304"/>
    </location>
</feature>
<dbReference type="HAMAP" id="MF_00747">
    <property type="entry name" value="AceK"/>
    <property type="match status" value="1"/>
</dbReference>
<evidence type="ECO:0000313" key="15">
    <source>
        <dbReference type="Proteomes" id="UP001501600"/>
    </source>
</evidence>
<dbReference type="InterPro" id="IPR046854">
    <property type="entry name" value="AceK_regulatory"/>
</dbReference>
<dbReference type="Pfam" id="PF06315">
    <property type="entry name" value="AceK_kinase"/>
    <property type="match status" value="1"/>
</dbReference>
<dbReference type="InterPro" id="IPR046855">
    <property type="entry name" value="AceK_kinase"/>
</dbReference>
<keyword evidence="4 11" id="KW-0816">Tricarboxylic acid cycle</keyword>
<keyword evidence="9 11" id="KW-0067">ATP-binding</keyword>
<keyword evidence="6 11" id="KW-0547">Nucleotide-binding</keyword>
<keyword evidence="15" id="KW-1185">Reference proteome</keyword>
<keyword evidence="10 11" id="KW-0904">Protein phosphatase</keyword>
<feature type="binding site" evidence="11">
    <location>
        <begin position="311"/>
        <end position="317"/>
    </location>
    <ligand>
        <name>ATP</name>
        <dbReference type="ChEBI" id="CHEBI:30616"/>
    </ligand>
</feature>
<comment type="caution">
    <text evidence="14">The sequence shown here is derived from an EMBL/GenBank/DDBJ whole genome shotgun (WGS) entry which is preliminary data.</text>
</comment>
<feature type="domain" description="Isocitrate dehydrogenase kinase/phosphatase (AceK) kinase" evidence="12">
    <location>
        <begin position="306"/>
        <end position="560"/>
    </location>
</feature>
<gene>
    <name evidence="11 14" type="primary">aceK</name>
    <name evidence="14" type="ORF">GCM10025772_18660</name>
</gene>
<evidence type="ECO:0000256" key="8">
    <source>
        <dbReference type="ARBA" id="ARBA00022801"/>
    </source>
</evidence>
<proteinExistence type="inferred from homology"/>
<dbReference type="PIRSF" id="PIRSF000719">
    <property type="entry name" value="AceK"/>
    <property type="match status" value="1"/>
</dbReference>
<evidence type="ECO:0000256" key="11">
    <source>
        <dbReference type="HAMAP-Rule" id="MF_00747"/>
    </source>
</evidence>
<evidence type="ECO:0000256" key="9">
    <source>
        <dbReference type="ARBA" id="ARBA00022840"/>
    </source>
</evidence>
<dbReference type="Pfam" id="PF20423">
    <property type="entry name" value="AceK_regulatory"/>
    <property type="match status" value="1"/>
</dbReference>
<evidence type="ECO:0000256" key="10">
    <source>
        <dbReference type="ARBA" id="ARBA00022912"/>
    </source>
</evidence>
<dbReference type="GO" id="GO:0016301">
    <property type="term" value="F:kinase activity"/>
    <property type="evidence" value="ECO:0007669"/>
    <property type="project" value="UniProtKB-KW"/>
</dbReference>
<evidence type="ECO:0000256" key="5">
    <source>
        <dbReference type="ARBA" id="ARBA00022679"/>
    </source>
</evidence>
<evidence type="ECO:0000256" key="6">
    <source>
        <dbReference type="ARBA" id="ARBA00022741"/>
    </source>
</evidence>
<keyword evidence="5 11" id="KW-0808">Transferase</keyword>
<reference evidence="15" key="1">
    <citation type="journal article" date="2019" name="Int. J. Syst. Evol. Microbiol.">
        <title>The Global Catalogue of Microorganisms (GCM) 10K type strain sequencing project: providing services to taxonomists for standard genome sequencing and annotation.</title>
        <authorList>
            <consortium name="The Broad Institute Genomics Platform"/>
            <consortium name="The Broad Institute Genome Sequencing Center for Infectious Disease"/>
            <person name="Wu L."/>
            <person name="Ma J."/>
        </authorList>
    </citation>
    <scope>NUCLEOTIDE SEQUENCE [LARGE SCALE GENOMIC DNA]</scope>
    <source>
        <strain evidence="15">JCM 18720</strain>
    </source>
</reference>
<protein>
    <recommendedName>
        <fullName evidence="11">Isocitrate dehydrogenase kinase/phosphatase</fullName>
        <shortName evidence="11">IDH kinase/phosphatase</shortName>
        <shortName evidence="11">IDHK/P</shortName>
        <ecNumber evidence="11">2.7.11.5</ecNumber>
        <ecNumber evidence="11">3.1.3.-</ecNumber>
    </recommendedName>
</protein>
<evidence type="ECO:0000256" key="1">
    <source>
        <dbReference type="ARBA" id="ARBA00022435"/>
    </source>
</evidence>
<evidence type="ECO:0000256" key="7">
    <source>
        <dbReference type="ARBA" id="ARBA00022777"/>
    </source>
</evidence>
<dbReference type="EC" id="3.1.3.-" evidence="11"/>
<evidence type="ECO:0000256" key="2">
    <source>
        <dbReference type="ARBA" id="ARBA00022490"/>
    </source>
</evidence>
<evidence type="ECO:0000313" key="14">
    <source>
        <dbReference type="EMBL" id="GAA5191578.1"/>
    </source>
</evidence>
<dbReference type="InterPro" id="IPR010452">
    <property type="entry name" value="Isocitrate_DH_AceK"/>
</dbReference>
<dbReference type="RefSeq" id="WP_345316787.1">
    <property type="nucleotide sequence ID" value="NZ_BAABLF010000012.1"/>
</dbReference>
<dbReference type="EMBL" id="BAABLF010000012">
    <property type="protein sequence ID" value="GAA5191578.1"/>
    <property type="molecule type" value="Genomic_DNA"/>
</dbReference>
<name>A0ABP9S5A7_9GAMM</name>
<accession>A0ABP9S5A7</accession>
<organism evidence="14 15">
    <name type="scientific">Ferrimonas gelatinilytica</name>
    <dbReference type="NCBI Taxonomy" id="1255257"/>
    <lineage>
        <taxon>Bacteria</taxon>
        <taxon>Pseudomonadati</taxon>
        <taxon>Pseudomonadota</taxon>
        <taxon>Gammaproteobacteria</taxon>
        <taxon>Alteromonadales</taxon>
        <taxon>Ferrimonadaceae</taxon>
        <taxon>Ferrimonas</taxon>
    </lineage>
</organism>
<evidence type="ECO:0000256" key="4">
    <source>
        <dbReference type="ARBA" id="ARBA00022532"/>
    </source>
</evidence>
<comment type="catalytic activity">
    <reaction evidence="11">
        <text>L-seryl-[isocitrate dehydrogenase] + ATP = O-phospho-L-seryl-[isocitrate dehydrogenase] + ADP + H(+)</text>
        <dbReference type="Rhea" id="RHEA:43540"/>
        <dbReference type="Rhea" id="RHEA-COMP:10605"/>
        <dbReference type="Rhea" id="RHEA-COMP:10606"/>
        <dbReference type="ChEBI" id="CHEBI:15378"/>
        <dbReference type="ChEBI" id="CHEBI:29999"/>
        <dbReference type="ChEBI" id="CHEBI:30616"/>
        <dbReference type="ChEBI" id="CHEBI:83421"/>
        <dbReference type="ChEBI" id="CHEBI:456216"/>
        <dbReference type="EC" id="2.7.11.5"/>
    </reaction>
</comment>
<keyword evidence="3 11" id="KW-0723">Serine/threonine-protein kinase</keyword>
<evidence type="ECO:0000259" key="12">
    <source>
        <dbReference type="Pfam" id="PF06315"/>
    </source>
</evidence>
<keyword evidence="1 11" id="KW-0329">Glyoxylate bypass</keyword>
<comment type="subcellular location">
    <subcellularLocation>
        <location evidence="11">Cytoplasm</location>
    </subcellularLocation>
</comment>
<comment type="similarity">
    <text evidence="11">Belongs to the AceK family.</text>
</comment>
<feature type="active site" evidence="11">
    <location>
        <position position="367"/>
    </location>
</feature>
<dbReference type="Proteomes" id="UP001501600">
    <property type="component" value="Unassembled WGS sequence"/>
</dbReference>
<dbReference type="NCBIfam" id="NF002804">
    <property type="entry name" value="PRK02946.1"/>
    <property type="match status" value="1"/>
</dbReference>
<comment type="function">
    <text evidence="11">Bifunctional enzyme which can phosphorylate or dephosphorylate isocitrate dehydrogenase (IDH) on a specific serine residue. This is a regulatory mechanism which enables bacteria to bypass the Krebs cycle via the glyoxylate shunt in response to the source of carbon. When bacteria are grown on glucose, IDH is fully active and unphosphorylated, but when grown on acetate or ethanol, the activity of IDH declines drastically concomitant with its phosphorylation.</text>
</comment>
<dbReference type="PANTHER" id="PTHR39559">
    <property type="match status" value="1"/>
</dbReference>
<evidence type="ECO:0000256" key="3">
    <source>
        <dbReference type="ARBA" id="ARBA00022527"/>
    </source>
</evidence>
<dbReference type="EC" id="2.7.11.5" evidence="11"/>
<sequence length="569" mass="66545">MTRYNSTQLAYRILAGFDKHLRLYNRITLEAKDRFIRQDWGAVQTAQKARIRLYSEQVNQLIQSLLEQLDTPVISTELWRDTKAAYTRLLRGHPQAELAETFFNSLFSRLFQHRGLDNQHLYLLTDAPSRPPFAPETISQWRHLGDNPTGAIAELLAPARFIVPFEDLERDLELLWQRLAPLVEEQGLERIELVDSVFYRNQGAYLVGRLIGPKGFVPLCLPIRHGSGGLYIDAVLTSDDDLSIVFSFTRAYFMVYTERPSVLTSYLKQLMPNKTWDELYTAIGFQKHGKTEFYRLFLNHLERSHDQFVVAPGIRGMVMAVFTLPSLRIVFKIIKDEFAPPKDSNKAQVKEKYELVKQHDRVGRMADTQEYSNFAIPRHRFDPELLEELARVAPSELEIGEEQVVFRHLYVERRMVPLNIYLDEADEAQLDAAMMDYGLAIKQLASANIFPGDMLFKNFGVTRHGRVVFYDYDEISYMTECNFRAIPKPRYPEDEWAAEPWYSVAPMDIFPEEFGRFLLARKPIRDAFMRHHANLLTPEYWRTLQDRIKQDQIPEFYPYNRSCRLRTTF</sequence>
<keyword evidence="8 11" id="KW-0378">Hydrolase</keyword>
<evidence type="ECO:0000259" key="13">
    <source>
        <dbReference type="Pfam" id="PF20423"/>
    </source>
</evidence>